<protein>
    <recommendedName>
        <fullName evidence="4">NAD(P)-binding protein</fullName>
    </recommendedName>
</protein>
<evidence type="ECO:0000256" key="1">
    <source>
        <dbReference type="ARBA" id="ARBA00006484"/>
    </source>
</evidence>
<dbReference type="AlphaFoldDB" id="A0A8H8BUA1"/>
<dbReference type="Pfam" id="PF00106">
    <property type="entry name" value="adh_short"/>
    <property type="match status" value="1"/>
</dbReference>
<dbReference type="Gene3D" id="3.40.50.720">
    <property type="entry name" value="NAD(P)-binding Rossmann-like Domain"/>
    <property type="match status" value="1"/>
</dbReference>
<dbReference type="InterPro" id="IPR002347">
    <property type="entry name" value="SDR_fam"/>
</dbReference>
<sequence>MPQTTILITGANRGLGLGLLTRYLSLPSHTLIACVRSPTHPTSLSLTTLPRGPNSTLIVLKLDTSISSDAAAAVREIREKYGVAHLDVVIAAAGICTACPKVAEVDIEELKGHMDINLHAVVALYQATREMLKESKRKGGPMFVAIGSTAGCLGSQPNMPNGLHGPSKAALNWLTIRINAEDEWLNGFVMVPGWVKTDLGIAGAEMLGMDEAATEKMMIGVDESCDGMVRVLGEAMKETHVGRMVSCRGRVMGW</sequence>
<dbReference type="SUPFAM" id="SSF51735">
    <property type="entry name" value="NAD(P)-binding Rossmann-fold domains"/>
    <property type="match status" value="1"/>
</dbReference>
<reference evidence="2" key="1">
    <citation type="submission" date="2021-02" db="EMBL/GenBank/DDBJ databases">
        <title>Genome sequence Cadophora malorum strain M34.</title>
        <authorList>
            <person name="Stefanovic E."/>
            <person name="Vu D."/>
            <person name="Scully C."/>
            <person name="Dijksterhuis J."/>
            <person name="Roader J."/>
            <person name="Houbraken J."/>
        </authorList>
    </citation>
    <scope>NUCLEOTIDE SEQUENCE</scope>
    <source>
        <strain evidence="2">M34</strain>
    </source>
</reference>
<dbReference type="InterPro" id="IPR051468">
    <property type="entry name" value="Fungal_SecMetab_SDRs"/>
</dbReference>
<proteinExistence type="inferred from homology"/>
<dbReference type="EMBL" id="JAFJYH010000027">
    <property type="protein sequence ID" value="KAG4423954.1"/>
    <property type="molecule type" value="Genomic_DNA"/>
</dbReference>
<dbReference type="Proteomes" id="UP000664132">
    <property type="component" value="Unassembled WGS sequence"/>
</dbReference>
<evidence type="ECO:0000313" key="2">
    <source>
        <dbReference type="EMBL" id="KAG4423954.1"/>
    </source>
</evidence>
<dbReference type="PANTHER" id="PTHR43544">
    <property type="entry name" value="SHORT-CHAIN DEHYDROGENASE/REDUCTASE"/>
    <property type="match status" value="1"/>
</dbReference>
<organism evidence="2 3">
    <name type="scientific">Cadophora malorum</name>
    <dbReference type="NCBI Taxonomy" id="108018"/>
    <lineage>
        <taxon>Eukaryota</taxon>
        <taxon>Fungi</taxon>
        <taxon>Dikarya</taxon>
        <taxon>Ascomycota</taxon>
        <taxon>Pezizomycotina</taxon>
        <taxon>Leotiomycetes</taxon>
        <taxon>Helotiales</taxon>
        <taxon>Ploettnerulaceae</taxon>
        <taxon>Cadophora</taxon>
    </lineage>
</organism>
<dbReference type="InterPro" id="IPR036291">
    <property type="entry name" value="NAD(P)-bd_dom_sf"/>
</dbReference>
<dbReference type="GO" id="GO:0005737">
    <property type="term" value="C:cytoplasm"/>
    <property type="evidence" value="ECO:0007669"/>
    <property type="project" value="TreeGrafter"/>
</dbReference>
<accession>A0A8H8BUA1</accession>
<keyword evidence="3" id="KW-1185">Reference proteome</keyword>
<dbReference type="PRINTS" id="PR00081">
    <property type="entry name" value="GDHRDH"/>
</dbReference>
<dbReference type="GO" id="GO:0016491">
    <property type="term" value="F:oxidoreductase activity"/>
    <property type="evidence" value="ECO:0007669"/>
    <property type="project" value="TreeGrafter"/>
</dbReference>
<gene>
    <name evidence="2" type="ORF">IFR04_002949</name>
</gene>
<name>A0A8H8BUA1_9HELO</name>
<evidence type="ECO:0000313" key="3">
    <source>
        <dbReference type="Proteomes" id="UP000664132"/>
    </source>
</evidence>
<dbReference type="PANTHER" id="PTHR43544:SF26">
    <property type="entry name" value="SHORT CHAIN DEHYDROGENASE_REDUCTASE FAMILY OXIDOREDUCTASE (JCVI)"/>
    <property type="match status" value="1"/>
</dbReference>
<comment type="similarity">
    <text evidence="1">Belongs to the short-chain dehydrogenases/reductases (SDR) family.</text>
</comment>
<dbReference type="OrthoDB" id="9876299at2759"/>
<comment type="caution">
    <text evidence="2">The sequence shown here is derived from an EMBL/GenBank/DDBJ whole genome shotgun (WGS) entry which is preliminary data.</text>
</comment>
<evidence type="ECO:0008006" key="4">
    <source>
        <dbReference type="Google" id="ProtNLM"/>
    </source>
</evidence>